<keyword evidence="2" id="KW-0732">Signal</keyword>
<dbReference type="AlphaFoldDB" id="W0RL89"/>
<dbReference type="Proteomes" id="UP000019151">
    <property type="component" value="Chromosome"/>
</dbReference>
<keyword evidence="4" id="KW-1185">Reference proteome</keyword>
<dbReference type="RefSeq" id="WP_148306385.1">
    <property type="nucleotide sequence ID" value="NZ_CP007128.1"/>
</dbReference>
<keyword evidence="1" id="KW-0175">Coiled coil</keyword>
<name>W0RL89_9BACT</name>
<dbReference type="KEGG" id="gba:J421_3660"/>
<organism evidence="3 4">
    <name type="scientific">Gemmatirosa kalamazoonensis</name>
    <dbReference type="NCBI Taxonomy" id="861299"/>
    <lineage>
        <taxon>Bacteria</taxon>
        <taxon>Pseudomonadati</taxon>
        <taxon>Gemmatimonadota</taxon>
        <taxon>Gemmatimonadia</taxon>
        <taxon>Gemmatimonadales</taxon>
        <taxon>Gemmatimonadaceae</taxon>
        <taxon>Gemmatirosa</taxon>
    </lineage>
</organism>
<proteinExistence type="predicted"/>
<feature type="coiled-coil region" evidence="1">
    <location>
        <begin position="49"/>
        <end position="76"/>
    </location>
</feature>
<evidence type="ECO:0000313" key="4">
    <source>
        <dbReference type="Proteomes" id="UP000019151"/>
    </source>
</evidence>
<evidence type="ECO:0000256" key="2">
    <source>
        <dbReference type="SAM" id="SignalP"/>
    </source>
</evidence>
<reference evidence="3 4" key="1">
    <citation type="journal article" date="2014" name="Genome Announc.">
        <title>Genome Sequence and Methylome of Soil Bacterium Gemmatirosa kalamazoonensis KBS708T, a Member of the Rarely Cultivated Gemmatimonadetes Phylum.</title>
        <authorList>
            <person name="Debruyn J.M."/>
            <person name="Radosevich M."/>
            <person name="Wommack K.E."/>
            <person name="Polson S.W."/>
            <person name="Hauser L.J."/>
            <person name="Fawaz M.N."/>
            <person name="Korlach J."/>
            <person name="Tsai Y.C."/>
        </authorList>
    </citation>
    <scope>NUCLEOTIDE SEQUENCE [LARGE SCALE GENOMIC DNA]</scope>
    <source>
        <strain evidence="3 4">KBS708</strain>
    </source>
</reference>
<protein>
    <submittedName>
        <fullName evidence="3">Uncharacterized protein</fullName>
    </submittedName>
</protein>
<dbReference type="OrthoDB" id="116216at2"/>
<dbReference type="EMBL" id="CP007128">
    <property type="protein sequence ID" value="AHG91197.1"/>
    <property type="molecule type" value="Genomic_DNA"/>
</dbReference>
<sequence>MIRLVAVRQSPPVMLAAVLTCLCAAPVVAQTPDQSPQSTIPRTLADTATDSLLVRLRRAEEAIALLQQQLAAQAASATQTESRSRFDIGGRVLMNTFYNTWRVNNADVPQFARPDTNVAGRLLHGGLGAGLRQSTLRGTAFVPQVVGADFNGDIEVDFYGGQQASPGGRNFPLLRIRTARGALRWPWAEVMIGQDNPLVAPVEPVSVAAVGVPEFGTAGNLWLWLPQLRLTIEHADSGLRAGLQLAVLAPTNGDAAGLFDTGVDQAERSRRPYLEARARVRWGPEDTGGEIGFGVHRGWLAAANNDTLIGTDALVASAILPFHFIELRGEAFTGKALRGLGGGGIAQSVNARGEPVRTKGAWAQINLRVASLVTLGGGCGADTPNRADLPTPTPAAVAATRLRNAVCEGHVVARPDGPIVLGFTTRRTWTTYAPPIYSKANQHFNLTVGYAF</sequence>
<accession>W0RL89</accession>
<dbReference type="STRING" id="861299.J421_3660"/>
<gene>
    <name evidence="3" type="ORF">J421_3660</name>
</gene>
<evidence type="ECO:0000313" key="3">
    <source>
        <dbReference type="EMBL" id="AHG91197.1"/>
    </source>
</evidence>
<dbReference type="InParanoid" id="W0RL89"/>
<evidence type="ECO:0000256" key="1">
    <source>
        <dbReference type="SAM" id="Coils"/>
    </source>
</evidence>
<dbReference type="HOGENOM" id="CLU_595495_0_0_0"/>
<feature type="signal peptide" evidence="2">
    <location>
        <begin position="1"/>
        <end position="29"/>
    </location>
</feature>
<dbReference type="eggNOG" id="ENOG50333GZ">
    <property type="taxonomic scope" value="Bacteria"/>
</dbReference>
<feature type="chain" id="PRO_5004795687" evidence="2">
    <location>
        <begin position="30"/>
        <end position="452"/>
    </location>
</feature>